<sequence length="259" mass="30151">MHTFPREYYGKITSIRQLWEVLYGRLDGSILAHEYVLKEPHDYFWGGRPGQVECEPTDGEPYGELLEQSPAGIRNLTESILQNLEPIPTDLPTNLTRNVRDTDDLPWANNLQNAELICNCAYSQDWWCEALINTKMFPWLWDIDTHMIRERQKTGHWNWELLARQLSQIVIHDPDDKTLNSPLVLRNCRRIWRILEEGKIDDVAEPKEEQGNTGRGTYIVNGGLENWLSTLRILYPQMPVLLLLEVNLKVPKAEAEKFS</sequence>
<dbReference type="STRING" id="913774.A0A0C3C453"/>
<name>A0A0C3C453_OIDMZ</name>
<reference evidence="2" key="2">
    <citation type="submission" date="2015-01" db="EMBL/GenBank/DDBJ databases">
        <title>Evolutionary Origins and Diversification of the Mycorrhizal Mutualists.</title>
        <authorList>
            <consortium name="DOE Joint Genome Institute"/>
            <consortium name="Mycorrhizal Genomics Consortium"/>
            <person name="Kohler A."/>
            <person name="Kuo A."/>
            <person name="Nagy L.G."/>
            <person name="Floudas D."/>
            <person name="Copeland A."/>
            <person name="Barry K.W."/>
            <person name="Cichocki N."/>
            <person name="Veneault-Fourrey C."/>
            <person name="LaButti K."/>
            <person name="Lindquist E.A."/>
            <person name="Lipzen A."/>
            <person name="Lundell T."/>
            <person name="Morin E."/>
            <person name="Murat C."/>
            <person name="Riley R."/>
            <person name="Ohm R."/>
            <person name="Sun H."/>
            <person name="Tunlid A."/>
            <person name="Henrissat B."/>
            <person name="Grigoriev I.V."/>
            <person name="Hibbett D.S."/>
            <person name="Martin F."/>
        </authorList>
    </citation>
    <scope>NUCLEOTIDE SEQUENCE [LARGE SCALE GENOMIC DNA]</scope>
    <source>
        <strain evidence="2">Zn</strain>
    </source>
</reference>
<keyword evidence="2" id="KW-1185">Reference proteome</keyword>
<evidence type="ECO:0000313" key="2">
    <source>
        <dbReference type="Proteomes" id="UP000054321"/>
    </source>
</evidence>
<evidence type="ECO:0000313" key="1">
    <source>
        <dbReference type="EMBL" id="KIM93653.1"/>
    </source>
</evidence>
<dbReference type="OrthoDB" id="3932329at2759"/>
<dbReference type="InParanoid" id="A0A0C3C453"/>
<protein>
    <submittedName>
        <fullName evidence="1">Uncharacterized protein</fullName>
    </submittedName>
</protein>
<dbReference type="Proteomes" id="UP000054321">
    <property type="component" value="Unassembled WGS sequence"/>
</dbReference>
<proteinExistence type="predicted"/>
<accession>A0A0C3C453</accession>
<organism evidence="1 2">
    <name type="scientific">Oidiodendron maius (strain Zn)</name>
    <dbReference type="NCBI Taxonomy" id="913774"/>
    <lineage>
        <taxon>Eukaryota</taxon>
        <taxon>Fungi</taxon>
        <taxon>Dikarya</taxon>
        <taxon>Ascomycota</taxon>
        <taxon>Pezizomycotina</taxon>
        <taxon>Leotiomycetes</taxon>
        <taxon>Leotiomycetes incertae sedis</taxon>
        <taxon>Myxotrichaceae</taxon>
        <taxon>Oidiodendron</taxon>
    </lineage>
</organism>
<reference evidence="1 2" key="1">
    <citation type="submission" date="2014-04" db="EMBL/GenBank/DDBJ databases">
        <authorList>
            <consortium name="DOE Joint Genome Institute"/>
            <person name="Kuo A."/>
            <person name="Martino E."/>
            <person name="Perotto S."/>
            <person name="Kohler A."/>
            <person name="Nagy L.G."/>
            <person name="Floudas D."/>
            <person name="Copeland A."/>
            <person name="Barry K.W."/>
            <person name="Cichocki N."/>
            <person name="Veneault-Fourrey C."/>
            <person name="LaButti K."/>
            <person name="Lindquist E.A."/>
            <person name="Lipzen A."/>
            <person name="Lundell T."/>
            <person name="Morin E."/>
            <person name="Murat C."/>
            <person name="Sun H."/>
            <person name="Tunlid A."/>
            <person name="Henrissat B."/>
            <person name="Grigoriev I.V."/>
            <person name="Hibbett D.S."/>
            <person name="Martin F."/>
            <person name="Nordberg H.P."/>
            <person name="Cantor M.N."/>
            <person name="Hua S.X."/>
        </authorList>
    </citation>
    <scope>NUCLEOTIDE SEQUENCE [LARGE SCALE GENOMIC DNA]</scope>
    <source>
        <strain evidence="1 2">Zn</strain>
    </source>
</reference>
<dbReference type="EMBL" id="KN832893">
    <property type="protein sequence ID" value="KIM93653.1"/>
    <property type="molecule type" value="Genomic_DNA"/>
</dbReference>
<gene>
    <name evidence="1" type="ORF">OIDMADRAFT_61296</name>
</gene>
<dbReference type="HOGENOM" id="CLU_1074001_0_0_1"/>
<dbReference type="AlphaFoldDB" id="A0A0C3C453"/>